<evidence type="ECO:0000313" key="3">
    <source>
        <dbReference type="Proteomes" id="UP001497416"/>
    </source>
</evidence>
<comment type="similarity">
    <text evidence="1">Belongs to the UPF0145 family.</text>
</comment>
<name>A0ABM9NXW7_9FLAO</name>
<gene>
    <name evidence="2" type="ORF">T190607A01A_20027</name>
</gene>
<accession>A0ABM9NXW7</accession>
<proteinExistence type="inferred from homology"/>
<dbReference type="PANTHER" id="PTHR34068:SF1">
    <property type="entry name" value="UPF0145 PROTEIN YBJQ"/>
    <property type="match status" value="1"/>
</dbReference>
<evidence type="ECO:0008006" key="4">
    <source>
        <dbReference type="Google" id="ProtNLM"/>
    </source>
</evidence>
<dbReference type="Pfam" id="PF01906">
    <property type="entry name" value="YbjQ_1"/>
    <property type="match status" value="1"/>
</dbReference>
<dbReference type="PANTHER" id="PTHR34068">
    <property type="entry name" value="UPF0145 PROTEIN YBJQ"/>
    <property type="match status" value="1"/>
</dbReference>
<protein>
    <recommendedName>
        <fullName evidence="4">YbjQ family protein</fullName>
    </recommendedName>
</protein>
<dbReference type="Proteomes" id="UP001497416">
    <property type="component" value="Unassembled WGS sequence"/>
</dbReference>
<organism evidence="2 3">
    <name type="scientific">Tenacibaculum platacis</name>
    <dbReference type="NCBI Taxonomy" id="3137852"/>
    <lineage>
        <taxon>Bacteria</taxon>
        <taxon>Pseudomonadati</taxon>
        <taxon>Bacteroidota</taxon>
        <taxon>Flavobacteriia</taxon>
        <taxon>Flavobacteriales</taxon>
        <taxon>Flavobacteriaceae</taxon>
        <taxon>Tenacibaculum</taxon>
    </lineage>
</organism>
<dbReference type="InterPro" id="IPR035439">
    <property type="entry name" value="UPF0145_dom_sf"/>
</dbReference>
<dbReference type="RefSeq" id="WP_348711377.1">
    <property type="nucleotide sequence ID" value="NZ_CAXIXW010000018.1"/>
</dbReference>
<dbReference type="Gene3D" id="3.30.110.70">
    <property type="entry name" value="Hypothetical protein apc22750. Chain B"/>
    <property type="match status" value="1"/>
</dbReference>
<comment type="caution">
    <text evidence="2">The sequence shown here is derived from an EMBL/GenBank/DDBJ whole genome shotgun (WGS) entry which is preliminary data.</text>
</comment>
<dbReference type="InterPro" id="IPR002765">
    <property type="entry name" value="UPF0145_YbjQ-like"/>
</dbReference>
<evidence type="ECO:0000313" key="2">
    <source>
        <dbReference type="EMBL" id="CAL2082789.1"/>
    </source>
</evidence>
<evidence type="ECO:0000256" key="1">
    <source>
        <dbReference type="ARBA" id="ARBA00010751"/>
    </source>
</evidence>
<dbReference type="EMBL" id="CAXIXY010000004">
    <property type="protein sequence ID" value="CAL2082789.1"/>
    <property type="molecule type" value="Genomic_DNA"/>
</dbReference>
<dbReference type="SUPFAM" id="SSF117782">
    <property type="entry name" value="YbjQ-like"/>
    <property type="match status" value="1"/>
</dbReference>
<keyword evidence="3" id="KW-1185">Reference proteome</keyword>
<sequence length="110" mass="11867">MVLTTTNSIEGFRILEYQGIVTGISYGSSFNHNGKKMAFKDMFSMKKYYEAYSLGLATIKEEAFQKLKENAKALGANAIVGIKVDVETVSSSTVLVVSVTGTAVNVATNQ</sequence>
<reference evidence="2 3" key="1">
    <citation type="submission" date="2024-05" db="EMBL/GenBank/DDBJ databases">
        <authorList>
            <person name="Duchaud E."/>
        </authorList>
    </citation>
    <scope>NUCLEOTIDE SEQUENCE [LARGE SCALE GENOMIC DNA]</scope>
    <source>
        <strain evidence="2">Ena-SAMPLE-TAB-13-05-2024-13:56:06:370-140302</strain>
    </source>
</reference>